<dbReference type="InterPro" id="IPR013549">
    <property type="entry name" value="DUF1731"/>
</dbReference>
<evidence type="ECO:0000259" key="3">
    <source>
        <dbReference type="Pfam" id="PF01370"/>
    </source>
</evidence>
<dbReference type="Pfam" id="PF01370">
    <property type="entry name" value="Epimerase"/>
    <property type="match status" value="1"/>
</dbReference>
<evidence type="ECO:0000256" key="2">
    <source>
        <dbReference type="SAM" id="MobiDB-lite"/>
    </source>
</evidence>
<accession>A0ABW1VJS4</accession>
<dbReference type="InterPro" id="IPR036291">
    <property type="entry name" value="NAD(P)-bd_dom_sf"/>
</dbReference>
<dbReference type="InterPro" id="IPR010099">
    <property type="entry name" value="SDR39U1"/>
</dbReference>
<sequence>MSGARAARVPVPRVPVSHVSVPSAAPSSVAGRRRPATTPRPRTRRQKDSELRVLVSGASGLIGTELVRQLEADGHTVLRLVRRQPETRNEVNWAPTARILDFTLLDSVDAVVNLSGTSLAHLPWTARYKKEILSSRIESTHALTDAMRMASSPPPVFLSASAVGVYGDRPGERLTESSARGDGFLAEVVEAWEAAAHLAPEKTRVVTFRSGVVLGDGGALGRLELLTKLGLAGPLGTGGQHWPWVSLHDEAAAIRHLLTSQLSGPVNVVGPTPATADRIMKRLAKDLRRPYGLAVPERLITLALREAGHELLLASQKVSPVRLLSDGFVFRHEKAEQAVDWMVSGQPAPER</sequence>
<dbReference type="PANTHER" id="PTHR11092:SF0">
    <property type="entry name" value="EPIMERASE FAMILY PROTEIN SDR39U1"/>
    <property type="match status" value="1"/>
</dbReference>
<feature type="region of interest" description="Disordered" evidence="2">
    <location>
        <begin position="1"/>
        <end position="50"/>
    </location>
</feature>
<proteinExistence type="inferred from homology"/>
<dbReference type="NCBIfam" id="TIGR01777">
    <property type="entry name" value="yfcH"/>
    <property type="match status" value="1"/>
</dbReference>
<reference evidence="6" key="1">
    <citation type="journal article" date="2019" name="Int. J. Syst. Evol. Microbiol.">
        <title>The Global Catalogue of Microorganisms (GCM) 10K type strain sequencing project: providing services to taxonomists for standard genome sequencing and annotation.</title>
        <authorList>
            <consortium name="The Broad Institute Genomics Platform"/>
            <consortium name="The Broad Institute Genome Sequencing Center for Infectious Disease"/>
            <person name="Wu L."/>
            <person name="Ma J."/>
        </authorList>
    </citation>
    <scope>NUCLEOTIDE SEQUENCE [LARGE SCALE GENOMIC DNA]</scope>
    <source>
        <strain evidence="6">CCUG 43304</strain>
    </source>
</reference>
<evidence type="ECO:0000259" key="4">
    <source>
        <dbReference type="Pfam" id="PF08338"/>
    </source>
</evidence>
<feature type="domain" description="NAD-dependent epimerase/dehydratase" evidence="3">
    <location>
        <begin position="53"/>
        <end position="262"/>
    </location>
</feature>
<comment type="similarity">
    <text evidence="1">Belongs to the NAD(P)-dependent epimerase/dehydratase family. SDR39U1 subfamily.</text>
</comment>
<organism evidence="5 6">
    <name type="scientific">Luethyella okanaganae</name>
    <dbReference type="NCBI Taxonomy" id="69372"/>
    <lineage>
        <taxon>Bacteria</taxon>
        <taxon>Bacillati</taxon>
        <taxon>Actinomycetota</taxon>
        <taxon>Actinomycetes</taxon>
        <taxon>Micrococcales</taxon>
        <taxon>Microbacteriaceae</taxon>
        <taxon>Luethyella</taxon>
    </lineage>
</organism>
<gene>
    <name evidence="5" type="ORF">ACFQB0_14255</name>
</gene>
<name>A0ABW1VJS4_9MICO</name>
<dbReference type="PANTHER" id="PTHR11092">
    <property type="entry name" value="SUGAR NUCLEOTIDE EPIMERASE RELATED"/>
    <property type="match status" value="1"/>
</dbReference>
<feature type="compositionally biased region" description="Basic residues" evidence="2">
    <location>
        <begin position="31"/>
        <end position="45"/>
    </location>
</feature>
<dbReference type="SUPFAM" id="SSF51735">
    <property type="entry name" value="NAD(P)-binding Rossmann-fold domains"/>
    <property type="match status" value="1"/>
</dbReference>
<protein>
    <submittedName>
        <fullName evidence="5">TIGR01777 family oxidoreductase</fullName>
    </submittedName>
</protein>
<dbReference type="Gene3D" id="3.40.50.720">
    <property type="entry name" value="NAD(P)-binding Rossmann-like Domain"/>
    <property type="match status" value="1"/>
</dbReference>
<comment type="caution">
    <text evidence="5">The sequence shown here is derived from an EMBL/GenBank/DDBJ whole genome shotgun (WGS) entry which is preliminary data.</text>
</comment>
<evidence type="ECO:0000256" key="1">
    <source>
        <dbReference type="ARBA" id="ARBA00009353"/>
    </source>
</evidence>
<dbReference type="EMBL" id="JBHSTP010000004">
    <property type="protein sequence ID" value="MFC6357271.1"/>
    <property type="molecule type" value="Genomic_DNA"/>
</dbReference>
<feature type="domain" description="DUF1731" evidence="4">
    <location>
        <begin position="295"/>
        <end position="341"/>
    </location>
</feature>
<evidence type="ECO:0000313" key="6">
    <source>
        <dbReference type="Proteomes" id="UP001596306"/>
    </source>
</evidence>
<dbReference type="Pfam" id="PF08338">
    <property type="entry name" value="DUF1731"/>
    <property type="match status" value="1"/>
</dbReference>
<feature type="compositionally biased region" description="Low complexity" evidence="2">
    <location>
        <begin position="1"/>
        <end position="30"/>
    </location>
</feature>
<keyword evidence="6" id="KW-1185">Reference proteome</keyword>
<dbReference type="Proteomes" id="UP001596306">
    <property type="component" value="Unassembled WGS sequence"/>
</dbReference>
<dbReference type="RefSeq" id="WP_386732947.1">
    <property type="nucleotide sequence ID" value="NZ_JBHSTP010000004.1"/>
</dbReference>
<evidence type="ECO:0000313" key="5">
    <source>
        <dbReference type="EMBL" id="MFC6357271.1"/>
    </source>
</evidence>
<dbReference type="InterPro" id="IPR001509">
    <property type="entry name" value="Epimerase_deHydtase"/>
</dbReference>